<feature type="region of interest" description="Disordered" evidence="7">
    <location>
        <begin position="220"/>
        <end position="341"/>
    </location>
</feature>
<feature type="compositionally biased region" description="Low complexity" evidence="7">
    <location>
        <begin position="554"/>
        <end position="563"/>
    </location>
</feature>
<dbReference type="InterPro" id="IPR018186">
    <property type="entry name" value="TF_T-box_CS"/>
</dbReference>
<dbReference type="Gene3D" id="2.60.40.820">
    <property type="entry name" value="Transcription factor, T-box"/>
    <property type="match status" value="2"/>
</dbReference>
<dbReference type="PROSITE" id="PS01283">
    <property type="entry name" value="TBOX_1"/>
    <property type="match status" value="1"/>
</dbReference>
<evidence type="ECO:0000313" key="9">
    <source>
        <dbReference type="Ensembl" id="ENSONIP00000047339.1"/>
    </source>
</evidence>
<keyword evidence="3 6" id="KW-0238">DNA-binding</keyword>
<feature type="compositionally biased region" description="Low complexity" evidence="7">
    <location>
        <begin position="259"/>
        <end position="269"/>
    </location>
</feature>
<feature type="region of interest" description="Disordered" evidence="7">
    <location>
        <begin position="554"/>
        <end position="635"/>
    </location>
</feature>
<evidence type="ECO:0000259" key="8">
    <source>
        <dbReference type="PROSITE" id="PS50252"/>
    </source>
</evidence>
<feature type="compositionally biased region" description="Polar residues" evidence="7">
    <location>
        <begin position="564"/>
        <end position="578"/>
    </location>
</feature>
<evidence type="ECO:0000313" key="10">
    <source>
        <dbReference type="Proteomes" id="UP000005207"/>
    </source>
</evidence>
<feature type="region of interest" description="Disordered" evidence="7">
    <location>
        <begin position="354"/>
        <end position="374"/>
    </location>
</feature>
<feature type="compositionally biased region" description="Basic and acidic residues" evidence="7">
    <location>
        <begin position="363"/>
        <end position="373"/>
    </location>
</feature>
<dbReference type="Ensembl" id="ENSONIT00000041851.1">
    <property type="protein sequence ID" value="ENSONIP00000047339.1"/>
    <property type="gene ID" value="ENSONIG00000010454.2"/>
</dbReference>
<dbReference type="Proteomes" id="UP000005207">
    <property type="component" value="Linkage group LG14"/>
</dbReference>
<reference evidence="9" key="2">
    <citation type="submission" date="2025-08" db="UniProtKB">
        <authorList>
            <consortium name="Ensembl"/>
        </authorList>
    </citation>
    <scope>IDENTIFICATION</scope>
</reference>
<dbReference type="Pfam" id="PF12598">
    <property type="entry name" value="TBX2-3_TAD"/>
    <property type="match status" value="1"/>
</dbReference>
<evidence type="ECO:0000256" key="5">
    <source>
        <dbReference type="ARBA" id="ARBA00023242"/>
    </source>
</evidence>
<dbReference type="GO" id="GO:0001708">
    <property type="term" value="P:cell fate specification"/>
    <property type="evidence" value="ECO:0007669"/>
    <property type="project" value="TreeGrafter"/>
</dbReference>
<dbReference type="InterPro" id="IPR036960">
    <property type="entry name" value="T-box_sf"/>
</dbReference>
<evidence type="ECO:0000256" key="6">
    <source>
        <dbReference type="PROSITE-ProRule" id="PRU00201"/>
    </source>
</evidence>
<dbReference type="GO" id="GO:0000785">
    <property type="term" value="C:chromatin"/>
    <property type="evidence" value="ECO:0007669"/>
    <property type="project" value="TreeGrafter"/>
</dbReference>
<feature type="domain" description="T-box" evidence="8">
    <location>
        <begin position="211"/>
        <end position="226"/>
    </location>
</feature>
<name>A0A669CHH2_ORENI</name>
<gene>
    <name evidence="9" type="primary">TBX2</name>
    <name evidence="9" type="synonym">tbx2b</name>
</gene>
<feature type="compositionally biased region" description="Basic and acidic residues" evidence="7">
    <location>
        <begin position="289"/>
        <end position="310"/>
    </location>
</feature>
<dbReference type="InterPro" id="IPR022582">
    <property type="entry name" value="TBX2/3_TAD"/>
</dbReference>
<reference evidence="9" key="3">
    <citation type="submission" date="2025-09" db="UniProtKB">
        <authorList>
            <consortium name="Ensembl"/>
        </authorList>
    </citation>
    <scope>IDENTIFICATION</scope>
</reference>
<comment type="caution">
    <text evidence="6">Lacks conserved residue(s) required for the propagation of feature annotation.</text>
</comment>
<keyword evidence="5 6" id="KW-0539">Nucleus</keyword>
<dbReference type="InterPro" id="IPR008967">
    <property type="entry name" value="p53-like_TF_DNA-bd_sf"/>
</dbReference>
<dbReference type="SMART" id="SM00425">
    <property type="entry name" value="TBOX"/>
    <property type="match status" value="1"/>
</dbReference>
<keyword evidence="10" id="KW-1185">Reference proteome</keyword>
<dbReference type="Pfam" id="PF00907">
    <property type="entry name" value="T-box"/>
    <property type="match status" value="1"/>
</dbReference>
<feature type="domain" description="T-box" evidence="8">
    <location>
        <begin position="97"/>
        <end position="210"/>
    </location>
</feature>
<dbReference type="GO" id="GO:0005634">
    <property type="term" value="C:nucleus"/>
    <property type="evidence" value="ECO:0007669"/>
    <property type="project" value="UniProtKB-SubCell"/>
</dbReference>
<dbReference type="GO" id="GO:0000978">
    <property type="term" value="F:RNA polymerase II cis-regulatory region sequence-specific DNA binding"/>
    <property type="evidence" value="ECO:0007669"/>
    <property type="project" value="InterPro"/>
</dbReference>
<dbReference type="GO" id="GO:0000981">
    <property type="term" value="F:DNA-binding transcription factor activity, RNA polymerase II-specific"/>
    <property type="evidence" value="ECO:0007669"/>
    <property type="project" value="TreeGrafter"/>
</dbReference>
<dbReference type="PROSITE" id="PS50252">
    <property type="entry name" value="TBOX_3"/>
    <property type="match status" value="2"/>
</dbReference>
<dbReference type="GeneTree" id="ENSGT00940000158439"/>
<proteinExistence type="predicted"/>
<evidence type="ECO:0000256" key="1">
    <source>
        <dbReference type="ARBA" id="ARBA00004123"/>
    </source>
</evidence>
<dbReference type="PRINTS" id="PR00937">
    <property type="entry name" value="TBOX"/>
</dbReference>
<sequence length="635" mass="68890">MRDPVFTGTAMAYHPFHAHRPTDFPMSAFLAAAQPSFFPALSLPPGALTKPITDHGLAGAAEAGLHPALSHHQAAHLRSMKSLEPEEEVDDDPKVTLEAKDLWDQFHKLGTEMVITKSGRRMFPPFKVRINGLDKKAKYILLMDIVAADDCRYKFHNSRWMVAGKADPEMPKRMYIHPDSPATGEQWMAKPVAFHKLKLTNNISDKHGFITQLKIDNNPFAKGFRDTGNGRREKRKQLSMPSLRMYEDQCKADREGADSDASSSEPPAGRDTVHSPLGAGTSPLRFSRPSRDDKTCTDSEQELEHQDERCTGSNSPGPEPVSPYSSRCEERMRERPIAEKKDDSLFSIRSLEKDKVESRHRKDTTDVLTKDSEAGGISATKDAFSPLVVQTESPSHFSPGHLQSLALSGLHSQQFFNPLNTGSPLLFHPGQFAMAPGAFSAMGMGHLLASVSGTSGLENGSLSTQGTGGTPNPFPFHLSQHMLASQGIPMPPFGGLFPYPYTYMAAAAAAASASALPATSTSSPLSRNPFLGSSRPRLRFNPYQLPVSLPQSSSLLTTGLQGSINPGSESSKPGSRETSPAPEHHSNHKTGASSGRVASPKTSVKDSVNELQSIQRLVSGLEGQREPSPNTDCPK</sequence>
<reference evidence="10" key="1">
    <citation type="submission" date="2012-01" db="EMBL/GenBank/DDBJ databases">
        <title>The Genome Sequence of Oreochromis niloticus (Nile Tilapia).</title>
        <authorList>
            <consortium name="Broad Institute Genome Assembly Team"/>
            <consortium name="Broad Institute Sequencing Platform"/>
            <person name="Di Palma F."/>
            <person name="Johnson J."/>
            <person name="Lander E.S."/>
            <person name="Lindblad-Toh K."/>
        </authorList>
    </citation>
    <scope>NUCLEOTIDE SEQUENCE [LARGE SCALE GENOMIC DNA]</scope>
</reference>
<evidence type="ECO:0000256" key="4">
    <source>
        <dbReference type="ARBA" id="ARBA00023163"/>
    </source>
</evidence>
<dbReference type="Pfam" id="PF20627">
    <property type="entry name" value="TBX2-3_RD"/>
    <property type="match status" value="1"/>
</dbReference>
<dbReference type="PROSITE" id="PS01264">
    <property type="entry name" value="TBOX_2"/>
    <property type="match status" value="1"/>
</dbReference>
<keyword evidence="4" id="KW-0804">Transcription</keyword>
<dbReference type="InterPro" id="IPR001699">
    <property type="entry name" value="TF_T-box"/>
</dbReference>
<dbReference type="PANTHER" id="PTHR11267">
    <property type="entry name" value="T-BOX PROTEIN-RELATED"/>
    <property type="match status" value="1"/>
</dbReference>
<evidence type="ECO:0000256" key="7">
    <source>
        <dbReference type="SAM" id="MobiDB-lite"/>
    </source>
</evidence>
<dbReference type="AlphaFoldDB" id="A0A669CHH2"/>
<organism evidence="9 10">
    <name type="scientific">Oreochromis niloticus</name>
    <name type="common">Nile tilapia</name>
    <name type="synonym">Tilapia nilotica</name>
    <dbReference type="NCBI Taxonomy" id="8128"/>
    <lineage>
        <taxon>Eukaryota</taxon>
        <taxon>Metazoa</taxon>
        <taxon>Chordata</taxon>
        <taxon>Craniata</taxon>
        <taxon>Vertebrata</taxon>
        <taxon>Euteleostomi</taxon>
        <taxon>Actinopterygii</taxon>
        <taxon>Neopterygii</taxon>
        <taxon>Teleostei</taxon>
        <taxon>Neoteleostei</taxon>
        <taxon>Acanthomorphata</taxon>
        <taxon>Ovalentaria</taxon>
        <taxon>Cichlomorphae</taxon>
        <taxon>Cichliformes</taxon>
        <taxon>Cichlidae</taxon>
        <taxon>African cichlids</taxon>
        <taxon>Pseudocrenilabrinae</taxon>
        <taxon>Oreochromini</taxon>
        <taxon>Oreochromis</taxon>
    </lineage>
</organism>
<evidence type="ECO:0000256" key="2">
    <source>
        <dbReference type="ARBA" id="ARBA00023015"/>
    </source>
</evidence>
<feature type="compositionally biased region" description="Basic and acidic residues" evidence="7">
    <location>
        <begin position="245"/>
        <end position="257"/>
    </location>
</feature>
<dbReference type="GO" id="GO:0045893">
    <property type="term" value="P:positive regulation of DNA-templated transcription"/>
    <property type="evidence" value="ECO:0007669"/>
    <property type="project" value="InterPro"/>
</dbReference>
<comment type="subcellular location">
    <subcellularLocation>
        <location evidence="1 6">Nucleus</location>
    </subcellularLocation>
</comment>
<keyword evidence="2" id="KW-0805">Transcription regulation</keyword>
<dbReference type="FunFam" id="2.60.40.820:FF:000022">
    <property type="entry name" value="T-box transcription factor TBX2"/>
    <property type="match status" value="1"/>
</dbReference>
<dbReference type="SUPFAM" id="SSF49417">
    <property type="entry name" value="p53-like transcription factors"/>
    <property type="match status" value="1"/>
</dbReference>
<dbReference type="InterPro" id="IPR048387">
    <property type="entry name" value="TBX2_3_RD"/>
</dbReference>
<feature type="compositionally biased region" description="Basic and acidic residues" evidence="7">
    <location>
        <begin position="327"/>
        <end position="341"/>
    </location>
</feature>
<dbReference type="InterPro" id="IPR046360">
    <property type="entry name" value="T-box_DNA-bd"/>
</dbReference>
<accession>A0A669CHH2</accession>
<evidence type="ECO:0000256" key="3">
    <source>
        <dbReference type="ARBA" id="ARBA00023125"/>
    </source>
</evidence>
<protein>
    <submittedName>
        <fullName evidence="9">T-box transcription factor 2b</fullName>
    </submittedName>
</protein>
<dbReference type="PANTHER" id="PTHR11267:SF82">
    <property type="entry name" value="T-BOX TRANSCRIPTION FACTOR TBX2"/>
    <property type="match status" value="1"/>
</dbReference>